<comment type="subunit">
    <text evidence="9">Heterodimer with SLC30A5; form a functional zinc ion transmembrane transporter.</text>
</comment>
<evidence type="ECO:0000256" key="2">
    <source>
        <dbReference type="ARBA" id="ARBA00022448"/>
    </source>
</evidence>
<evidence type="ECO:0000256" key="8">
    <source>
        <dbReference type="ARBA" id="ARBA00023136"/>
    </source>
</evidence>
<dbReference type="InterPro" id="IPR027469">
    <property type="entry name" value="Cation_efflux_TMD_sf"/>
</dbReference>
<organism evidence="13">
    <name type="scientific">Mesocestoides corti</name>
    <name type="common">Flatworm</name>
    <dbReference type="NCBI Taxonomy" id="53468"/>
    <lineage>
        <taxon>Eukaryota</taxon>
        <taxon>Metazoa</taxon>
        <taxon>Spiralia</taxon>
        <taxon>Lophotrochozoa</taxon>
        <taxon>Platyhelminthes</taxon>
        <taxon>Cestoda</taxon>
        <taxon>Eucestoda</taxon>
        <taxon>Cyclophyllidea</taxon>
        <taxon>Mesocestoididae</taxon>
        <taxon>Mesocestoides</taxon>
    </lineage>
</organism>
<comment type="subcellular location">
    <subcellularLocation>
        <location evidence="1">Golgi apparatus</location>
        <location evidence="1">trans-Golgi network membrane</location>
        <topology evidence="1">Multi-pass membrane protein</topology>
    </subcellularLocation>
</comment>
<evidence type="ECO:0000256" key="4">
    <source>
        <dbReference type="ARBA" id="ARBA00022833"/>
    </source>
</evidence>
<dbReference type="GO" id="GO:0008324">
    <property type="term" value="F:monoatomic cation transmembrane transporter activity"/>
    <property type="evidence" value="ECO:0007669"/>
    <property type="project" value="InterPro"/>
</dbReference>
<feature type="transmembrane region" description="Helical" evidence="11">
    <location>
        <begin position="245"/>
        <end position="265"/>
    </location>
</feature>
<keyword evidence="6" id="KW-0333">Golgi apparatus</keyword>
<keyword evidence="4" id="KW-0862">Zinc</keyword>
<feature type="transmembrane region" description="Helical" evidence="11">
    <location>
        <begin position="44"/>
        <end position="65"/>
    </location>
</feature>
<keyword evidence="3 11" id="KW-0812">Transmembrane</keyword>
<evidence type="ECO:0000259" key="12">
    <source>
        <dbReference type="Pfam" id="PF01545"/>
    </source>
</evidence>
<feature type="transmembrane region" description="Helical" evidence="11">
    <location>
        <begin position="215"/>
        <end position="233"/>
    </location>
</feature>
<dbReference type="InterPro" id="IPR058533">
    <property type="entry name" value="Cation_efflux_TM"/>
</dbReference>
<dbReference type="GO" id="GO:0005794">
    <property type="term" value="C:Golgi apparatus"/>
    <property type="evidence" value="ECO:0007669"/>
    <property type="project" value="UniProtKB-SubCell"/>
</dbReference>
<evidence type="ECO:0000256" key="6">
    <source>
        <dbReference type="ARBA" id="ARBA00023034"/>
    </source>
</evidence>
<evidence type="ECO:0000256" key="5">
    <source>
        <dbReference type="ARBA" id="ARBA00022989"/>
    </source>
</evidence>
<keyword evidence="8 11" id="KW-0472">Membrane</keyword>
<name>A0A5K3FS87_MESCO</name>
<evidence type="ECO:0000256" key="11">
    <source>
        <dbReference type="SAM" id="Phobius"/>
    </source>
</evidence>
<evidence type="ECO:0000256" key="9">
    <source>
        <dbReference type="ARBA" id="ARBA00038600"/>
    </source>
</evidence>
<evidence type="ECO:0000256" key="1">
    <source>
        <dbReference type="ARBA" id="ARBA00004166"/>
    </source>
</evidence>
<keyword evidence="5 11" id="KW-1133">Transmembrane helix</keyword>
<keyword evidence="2" id="KW-0813">Transport</keyword>
<feature type="transmembrane region" description="Helical" evidence="11">
    <location>
        <begin position="71"/>
        <end position="95"/>
    </location>
</feature>
<dbReference type="WBParaSite" id="MCU_011148-RA">
    <property type="protein sequence ID" value="MCU_011148-RA"/>
    <property type="gene ID" value="MCU_011148"/>
</dbReference>
<dbReference type="GO" id="GO:0016020">
    <property type="term" value="C:membrane"/>
    <property type="evidence" value="ECO:0007669"/>
    <property type="project" value="InterPro"/>
</dbReference>
<feature type="domain" description="Cation efflux protein transmembrane" evidence="12">
    <location>
        <begin position="55"/>
        <end position="265"/>
    </location>
</feature>
<evidence type="ECO:0000256" key="7">
    <source>
        <dbReference type="ARBA" id="ARBA00023065"/>
    </source>
</evidence>
<sequence>MTLNPISVLYNIFSCLLADYVYCKKCLMSLFKEVVRLAQDSRQACQILRLAGFIFFGLLVTRALSYISNSIALSAFSDLIVFDVLFLLVALVSLWVRQRTADVKTYCFGYDRFEVIAVFASTILSIISSFYLLKEAIERIFEPAMVAAEYIPWTALICIGLHMISIYSIENPAFNHVTQASMSSWLQDQVADISRSLRNTIPGFSRILPPRMNPITLVGSLVVVVILFTYMVIDPTTEAGTLPDTVAAVVISLLLFNTMVPMAVYRYLCSFCVMCPCSRM</sequence>
<dbReference type="AlphaFoldDB" id="A0A5K3FS87"/>
<feature type="transmembrane region" description="Helical" evidence="11">
    <location>
        <begin position="153"/>
        <end position="169"/>
    </location>
</feature>
<dbReference type="InterPro" id="IPR052005">
    <property type="entry name" value="CDF_SLC30A"/>
</dbReference>
<evidence type="ECO:0000313" key="13">
    <source>
        <dbReference type="WBParaSite" id="MCU_011148-RA"/>
    </source>
</evidence>
<dbReference type="SUPFAM" id="SSF161111">
    <property type="entry name" value="Cation efflux protein transmembrane domain-like"/>
    <property type="match status" value="1"/>
</dbReference>
<dbReference type="PANTHER" id="PTHR46531">
    <property type="entry name" value="ZINC TRANSPORTER 6"/>
    <property type="match status" value="1"/>
</dbReference>
<dbReference type="PANTHER" id="PTHR46531:SF1">
    <property type="entry name" value="ZINC TRANSPORTER 6"/>
    <property type="match status" value="1"/>
</dbReference>
<accession>A0A5K3FS87</accession>
<dbReference type="GO" id="GO:0006829">
    <property type="term" value="P:zinc ion transport"/>
    <property type="evidence" value="ECO:0007669"/>
    <property type="project" value="TreeGrafter"/>
</dbReference>
<feature type="transmembrane region" description="Helical" evidence="11">
    <location>
        <begin position="115"/>
        <end position="133"/>
    </location>
</feature>
<reference evidence="13" key="1">
    <citation type="submission" date="2019-11" db="UniProtKB">
        <authorList>
            <consortium name="WormBaseParasite"/>
        </authorList>
    </citation>
    <scope>IDENTIFICATION</scope>
</reference>
<dbReference type="Gene3D" id="1.20.1510.10">
    <property type="entry name" value="Cation efflux protein transmembrane domain"/>
    <property type="match status" value="1"/>
</dbReference>
<proteinExistence type="predicted"/>
<keyword evidence="7" id="KW-0406">Ion transport</keyword>
<dbReference type="Pfam" id="PF01545">
    <property type="entry name" value="Cation_efflux"/>
    <property type="match status" value="1"/>
</dbReference>
<evidence type="ECO:0000256" key="10">
    <source>
        <dbReference type="ARBA" id="ARBA00045455"/>
    </source>
</evidence>
<comment type="function">
    <text evidence="10">Has probably no intrinsic transporter activity but together with SLC30A5 forms a functional zinc ion:proton antiporter heterodimer, mediating zinc entry into the lumen of organelles along the secretory pathway. As part of that zinc ion:proton antiporter, contributes to zinc ion homeostasis within the early secretory pathway and regulates the activation and folding of enzymes like alkaline phosphatases and enzymes involved in phosphatidylinositol glycan anchor biosynthesis.</text>
</comment>
<protein>
    <submittedName>
        <fullName evidence="13">Inner membrane protein</fullName>
    </submittedName>
</protein>
<evidence type="ECO:0000256" key="3">
    <source>
        <dbReference type="ARBA" id="ARBA00022692"/>
    </source>
</evidence>